<proteinExistence type="predicted"/>
<dbReference type="RefSeq" id="WP_136890992.1">
    <property type="nucleotide sequence ID" value="NZ_CP034413.3"/>
</dbReference>
<sequence>MSEMLSARQWQDLFRGGAFQDRSRETQIRAGWYDWFCSDTALAGRLQRIGRVVMGITEPAILDNYYVWFKNNCPLDGPLYDDVRFEPLEGDRCGRYFVVSQDCPYEKQKWTLYTERGGFQEPEFGCQSVREMQRYLNEHGKELARATEPPTVTKMPKRRCRRDEPEEKSFAAHPPS</sequence>
<protein>
    <submittedName>
        <fullName evidence="2">Uncharacterized protein</fullName>
    </submittedName>
</protein>
<name>A0A4D7AMC7_9FIRM</name>
<dbReference type="EMBL" id="CP034413">
    <property type="protein sequence ID" value="QCI58751.1"/>
    <property type="molecule type" value="Genomic_DNA"/>
</dbReference>
<dbReference type="Proteomes" id="UP000298642">
    <property type="component" value="Chromosome"/>
</dbReference>
<feature type="region of interest" description="Disordered" evidence="1">
    <location>
        <begin position="145"/>
        <end position="176"/>
    </location>
</feature>
<evidence type="ECO:0000313" key="2">
    <source>
        <dbReference type="EMBL" id="QCI58751.1"/>
    </source>
</evidence>
<evidence type="ECO:0000313" key="3">
    <source>
        <dbReference type="Proteomes" id="UP000298642"/>
    </source>
</evidence>
<gene>
    <name evidence="2" type="ORF">EIO64_05550</name>
</gene>
<organism evidence="2 3">
    <name type="scientific">Dysosmobacter welbionis</name>
    <dbReference type="NCBI Taxonomy" id="2093857"/>
    <lineage>
        <taxon>Bacteria</taxon>
        <taxon>Bacillati</taxon>
        <taxon>Bacillota</taxon>
        <taxon>Clostridia</taxon>
        <taxon>Eubacteriales</taxon>
        <taxon>Oscillospiraceae</taxon>
        <taxon>Dysosmobacter</taxon>
    </lineage>
</organism>
<evidence type="ECO:0000256" key="1">
    <source>
        <dbReference type="SAM" id="MobiDB-lite"/>
    </source>
</evidence>
<feature type="compositionally biased region" description="Basic and acidic residues" evidence="1">
    <location>
        <begin position="161"/>
        <end position="170"/>
    </location>
</feature>
<accession>A0A4D7AMC7</accession>
<dbReference type="CDD" id="cd22818">
    <property type="entry name" value="AcrIIA11"/>
    <property type="match status" value="1"/>
</dbReference>
<reference evidence="3" key="1">
    <citation type="submission" date="2018-12" db="EMBL/GenBank/DDBJ databases">
        <title>Dusodibacter welbiota gen. nov., sp. nov., isolated from human faeces and emended description of the Oscillibacter genus.</title>
        <authorList>
            <person name="Le Roy T."/>
            <person name="Van der Smissen P."/>
            <person name="Delzenne N."/>
            <person name="Muccioli G."/>
            <person name="Collet J.F."/>
            <person name="Cani P.D."/>
        </authorList>
    </citation>
    <scope>NUCLEOTIDE SEQUENCE [LARGE SCALE GENOMIC DNA]</scope>
    <source>
        <strain evidence="3">J115</strain>
    </source>
</reference>
<dbReference type="AlphaFoldDB" id="A0A4D7AMC7"/>
<dbReference type="KEGG" id="obj:EIO64_05550"/>
<keyword evidence="3" id="KW-1185">Reference proteome</keyword>